<name>A0ABY6IQT0_9HYPH</name>
<dbReference type="InterPro" id="IPR003593">
    <property type="entry name" value="AAA+_ATPase"/>
</dbReference>
<evidence type="ECO:0000256" key="7">
    <source>
        <dbReference type="ARBA" id="ARBA00023136"/>
    </source>
</evidence>
<dbReference type="InterPro" id="IPR050388">
    <property type="entry name" value="ABC_Ni/Peptide_Import"/>
</dbReference>
<dbReference type="Gene3D" id="3.40.50.300">
    <property type="entry name" value="P-loop containing nucleotide triphosphate hydrolases"/>
    <property type="match status" value="1"/>
</dbReference>
<protein>
    <submittedName>
        <fullName evidence="9">ABC transporter ATP-binding protein</fullName>
    </submittedName>
</protein>
<accession>A0ABY6IQT0</accession>
<evidence type="ECO:0000256" key="6">
    <source>
        <dbReference type="ARBA" id="ARBA00022840"/>
    </source>
</evidence>
<dbReference type="PANTHER" id="PTHR43297:SF7">
    <property type="entry name" value="D,D-DIPEPTIDE TRANSPORT ATP-BINDING PROTEIN DDPD-RELATED"/>
    <property type="match status" value="1"/>
</dbReference>
<dbReference type="Pfam" id="PF00005">
    <property type="entry name" value="ABC_tran"/>
    <property type="match status" value="1"/>
</dbReference>
<dbReference type="InterPro" id="IPR027417">
    <property type="entry name" value="P-loop_NTPase"/>
</dbReference>
<dbReference type="InterPro" id="IPR013563">
    <property type="entry name" value="Oligopep_ABC_C"/>
</dbReference>
<dbReference type="InterPro" id="IPR003439">
    <property type="entry name" value="ABC_transporter-like_ATP-bd"/>
</dbReference>
<organism evidence="9 10">
    <name type="scientific">Pelagibacterium flavum</name>
    <dbReference type="NCBI Taxonomy" id="2984530"/>
    <lineage>
        <taxon>Bacteria</taxon>
        <taxon>Pseudomonadati</taxon>
        <taxon>Pseudomonadota</taxon>
        <taxon>Alphaproteobacteria</taxon>
        <taxon>Hyphomicrobiales</taxon>
        <taxon>Devosiaceae</taxon>
        <taxon>Pelagibacterium</taxon>
    </lineage>
</organism>
<dbReference type="SMART" id="SM00382">
    <property type="entry name" value="AAA"/>
    <property type="match status" value="1"/>
</dbReference>
<dbReference type="PROSITE" id="PS00211">
    <property type="entry name" value="ABC_TRANSPORTER_1"/>
    <property type="match status" value="1"/>
</dbReference>
<evidence type="ECO:0000256" key="4">
    <source>
        <dbReference type="ARBA" id="ARBA00022475"/>
    </source>
</evidence>
<evidence type="ECO:0000256" key="5">
    <source>
        <dbReference type="ARBA" id="ARBA00022741"/>
    </source>
</evidence>
<gene>
    <name evidence="9" type="ORF">OF122_04205</name>
</gene>
<evidence type="ECO:0000259" key="8">
    <source>
        <dbReference type="PROSITE" id="PS50893"/>
    </source>
</evidence>
<keyword evidence="5" id="KW-0547">Nucleotide-binding</keyword>
<dbReference type="PROSITE" id="PS50893">
    <property type="entry name" value="ABC_TRANSPORTER_2"/>
    <property type="match status" value="1"/>
</dbReference>
<comment type="similarity">
    <text evidence="2">Belongs to the ABC transporter superfamily.</text>
</comment>
<keyword evidence="6 9" id="KW-0067">ATP-binding</keyword>
<evidence type="ECO:0000313" key="9">
    <source>
        <dbReference type="EMBL" id="UYQ72977.1"/>
    </source>
</evidence>
<dbReference type="GO" id="GO:0005524">
    <property type="term" value="F:ATP binding"/>
    <property type="evidence" value="ECO:0007669"/>
    <property type="project" value="UniProtKB-KW"/>
</dbReference>
<evidence type="ECO:0000313" key="10">
    <source>
        <dbReference type="Proteomes" id="UP001163882"/>
    </source>
</evidence>
<dbReference type="NCBIfam" id="TIGR01727">
    <property type="entry name" value="oligo_HPY"/>
    <property type="match status" value="1"/>
</dbReference>
<keyword evidence="3" id="KW-0813">Transport</keyword>
<keyword evidence="7" id="KW-0472">Membrane</keyword>
<dbReference type="PANTHER" id="PTHR43297">
    <property type="entry name" value="OLIGOPEPTIDE TRANSPORT ATP-BINDING PROTEIN APPD"/>
    <property type="match status" value="1"/>
</dbReference>
<proteinExistence type="inferred from homology"/>
<comment type="subcellular location">
    <subcellularLocation>
        <location evidence="1">Cell inner membrane</location>
        <topology evidence="1">Peripheral membrane protein</topology>
    </subcellularLocation>
</comment>
<reference evidence="9" key="1">
    <citation type="submission" date="2022-10" db="EMBL/GenBank/DDBJ databases">
        <title>YIM 151497 complete genome.</title>
        <authorList>
            <person name="Chen X."/>
        </authorList>
    </citation>
    <scope>NUCLEOTIDE SEQUENCE</scope>
    <source>
        <strain evidence="9">YIM 151497</strain>
    </source>
</reference>
<evidence type="ECO:0000256" key="3">
    <source>
        <dbReference type="ARBA" id="ARBA00022448"/>
    </source>
</evidence>
<dbReference type="Proteomes" id="UP001163882">
    <property type="component" value="Chromosome"/>
</dbReference>
<sequence length="332" mass="36962">MTMLEVTDLSVSFKTPDGTVRAVNKMNFSIGPGQTLAIVGESGSGKSQTVMAAMGLLAGNGEVEGSVKLDGQELIGMKPGDLNKIRGRDMAMIFQDPMTSLNPYLSIADQMTEVLMFHQRMKRSEAMAKSEEMLKTVHLPDPRRILRRYPHELSGGQRQRVMIAMALLCDPKVLIADEPTTALDVTVQAQMLKLFEELTDKFNTALIIITHDLGVVAGLADEMMVMYAGRVVEQGPVEDLFYDPRHPYTFGLLHSTPHLKEGKDRLAPIKGLPPNLTNLPPGCAFNPRCPFRFDRCIKERPQLIVREHERLSACFYEGEMTEADMEKELAVK</sequence>
<evidence type="ECO:0000256" key="1">
    <source>
        <dbReference type="ARBA" id="ARBA00004417"/>
    </source>
</evidence>
<dbReference type="Pfam" id="PF08352">
    <property type="entry name" value="oligo_HPY"/>
    <property type="match status" value="1"/>
</dbReference>
<dbReference type="SUPFAM" id="SSF52540">
    <property type="entry name" value="P-loop containing nucleoside triphosphate hydrolases"/>
    <property type="match status" value="1"/>
</dbReference>
<keyword evidence="4" id="KW-1003">Cell membrane</keyword>
<keyword evidence="10" id="KW-1185">Reference proteome</keyword>
<feature type="domain" description="ABC transporter" evidence="8">
    <location>
        <begin position="4"/>
        <end position="253"/>
    </location>
</feature>
<dbReference type="EMBL" id="CP107716">
    <property type="protein sequence ID" value="UYQ72977.1"/>
    <property type="molecule type" value="Genomic_DNA"/>
</dbReference>
<evidence type="ECO:0000256" key="2">
    <source>
        <dbReference type="ARBA" id="ARBA00005417"/>
    </source>
</evidence>
<dbReference type="InterPro" id="IPR017871">
    <property type="entry name" value="ABC_transporter-like_CS"/>
</dbReference>
<dbReference type="CDD" id="cd03257">
    <property type="entry name" value="ABC_NikE_OppD_transporters"/>
    <property type="match status" value="1"/>
</dbReference>